<proteinExistence type="inferred from homology"/>
<protein>
    <recommendedName>
        <fullName evidence="4">PC-esterase domain-containing protein 1A</fullName>
    </recommendedName>
</protein>
<dbReference type="EMBL" id="CAJNOC010003106">
    <property type="protein sequence ID" value="CAF0967960.1"/>
    <property type="molecule type" value="Genomic_DNA"/>
</dbReference>
<accession>A0A814EDX9</accession>
<sequence length="440" mass="50986">MTAIEADIFTSREARDVLRNKFVLMIGDSVVRSCYKDLVKLLQSDSHLEDYQLKNKGERTFEKDVLLEGGSLGVMSNDVTYTEVREFKTNVHLVRFYFITRCYSDYLMSICEDIKEETEKPDVVIMNSGCWDLTRYGPNSIYEYKKNLPLGIFSLIKVLPSHTVFIWNTTLPLSKDVKGGFMIPEVYEKKSKLREDVLEANHYAVTIMKEFKLDVLDLHYYFLNHIQRRAKDGIHWDATAHRRISNLILHHLCECWSINTPGRIIMNKNPMKLPDGFKYYEDDVSENTNLQAEDSNSNDLPPDLGKQIDNVINTIENGYSNDTNNNNSNFNRNKKLKTNHNNFNKNIVSISNYNRPFINNNNNIINNGFNYNPIQPHIPMNNYINGFNQQPVLAPLFQAQLQNQLTQILAPLIQQSFVQSNNNNIPNQFNGMKRKFSGNE</sequence>
<dbReference type="Gene3D" id="3.40.50.1110">
    <property type="entry name" value="SGNH hydrolase"/>
    <property type="match status" value="1"/>
</dbReference>
<dbReference type="PANTHER" id="PTHR14469">
    <property type="entry name" value="SARCOMA ANTIGEN NY-SAR-23"/>
    <property type="match status" value="1"/>
</dbReference>
<dbReference type="PANTHER" id="PTHR14469:SF0">
    <property type="entry name" value="FAMILY WITH SEQUENCE SIMILARITY 113"/>
    <property type="match status" value="1"/>
</dbReference>
<dbReference type="AlphaFoldDB" id="A0A814EDX9"/>
<name>A0A814EDX9_9BILA</name>
<evidence type="ECO:0000313" key="3">
    <source>
        <dbReference type="Proteomes" id="UP000663879"/>
    </source>
</evidence>
<evidence type="ECO:0000313" key="2">
    <source>
        <dbReference type="EMBL" id="CAF0967960.1"/>
    </source>
</evidence>
<dbReference type="OrthoDB" id="9975373at2759"/>
<comment type="caution">
    <text evidence="2">The sequence shown here is derived from an EMBL/GenBank/DDBJ whole genome shotgun (WGS) entry which is preliminary data.</text>
</comment>
<comment type="similarity">
    <text evidence="1">Belongs to the PC-esterase family.</text>
</comment>
<gene>
    <name evidence="2" type="ORF">OXX778_LOCUS14765</name>
</gene>
<evidence type="ECO:0008006" key="4">
    <source>
        <dbReference type="Google" id="ProtNLM"/>
    </source>
</evidence>
<reference evidence="2" key="1">
    <citation type="submission" date="2021-02" db="EMBL/GenBank/DDBJ databases">
        <authorList>
            <person name="Nowell W R."/>
        </authorList>
    </citation>
    <scope>NUCLEOTIDE SEQUENCE</scope>
    <source>
        <strain evidence="2">Ploen Becks lab</strain>
    </source>
</reference>
<dbReference type="InterPro" id="IPR036514">
    <property type="entry name" value="SGNH_hydro_sf"/>
</dbReference>
<keyword evidence="3" id="KW-1185">Reference proteome</keyword>
<dbReference type="SUPFAM" id="SSF52266">
    <property type="entry name" value="SGNH hydrolase"/>
    <property type="match status" value="1"/>
</dbReference>
<evidence type="ECO:0000256" key="1">
    <source>
        <dbReference type="ARBA" id="ARBA00037957"/>
    </source>
</evidence>
<dbReference type="Proteomes" id="UP000663879">
    <property type="component" value="Unassembled WGS sequence"/>
</dbReference>
<organism evidence="2 3">
    <name type="scientific">Brachionus calyciflorus</name>
    <dbReference type="NCBI Taxonomy" id="104777"/>
    <lineage>
        <taxon>Eukaryota</taxon>
        <taxon>Metazoa</taxon>
        <taxon>Spiralia</taxon>
        <taxon>Gnathifera</taxon>
        <taxon>Rotifera</taxon>
        <taxon>Eurotatoria</taxon>
        <taxon>Monogononta</taxon>
        <taxon>Pseudotrocha</taxon>
        <taxon>Ploima</taxon>
        <taxon>Brachionidae</taxon>
        <taxon>Brachionus</taxon>
    </lineage>
</organism>